<dbReference type="WBParaSite" id="nRc.2.0.1.t37049-RA">
    <property type="protein sequence ID" value="nRc.2.0.1.t37049-RA"/>
    <property type="gene ID" value="nRc.2.0.1.g37049"/>
</dbReference>
<dbReference type="InterPro" id="IPR051855">
    <property type="entry name" value="eIF2B_beta_subunit"/>
</dbReference>
<keyword evidence="5" id="KW-0648">Protein biosynthesis</keyword>
<evidence type="ECO:0000256" key="4">
    <source>
        <dbReference type="ARBA" id="ARBA00022540"/>
    </source>
</evidence>
<dbReference type="InterPro" id="IPR037171">
    <property type="entry name" value="NagB/RpiA_transferase-like"/>
</dbReference>
<dbReference type="PANTHER" id="PTHR45859">
    <property type="entry name" value="TRANSLATION INITIATION FACTOR EIF-2B SUBUNIT BETA"/>
    <property type="match status" value="1"/>
</dbReference>
<evidence type="ECO:0000256" key="9">
    <source>
        <dbReference type="RuleBase" id="RU003814"/>
    </source>
</evidence>
<evidence type="ECO:0000256" key="8">
    <source>
        <dbReference type="ARBA" id="ARBA00046432"/>
    </source>
</evidence>
<sequence>IPRKNNNSYDVAHTTVSYLRKVVAQQKWSNSDDLISLLQAENRALLKLLPNDFVVGNMVKRVLKLIRDETSNAPKDDSHVDSHDSLQKLWEAGQKKTAPVSNKQLKRTVIETIGEFLTELETCRDNIFDQATDHIVNGDTVMTVGYSTTIEAFLKAAAKKHKFALYVVECAPFFKVDVNGQNLLAAFKNVPNVGATLINDTSIFASMAQVNKVILGAKAIFADGGLQAISGSHTLCLAARHFCVPVIVCTAFYKLTPLFTSEQDQETFNVIESPQSLVPISDGSLAGKLEVYNPVFDYVSPDLITLFVTNVSSNVPSYIYRLQSELYHPDDTDI</sequence>
<proteinExistence type="inferred from homology"/>
<evidence type="ECO:0000256" key="1">
    <source>
        <dbReference type="ARBA" id="ARBA00004514"/>
    </source>
</evidence>
<dbReference type="Proteomes" id="UP000887565">
    <property type="component" value="Unplaced"/>
</dbReference>
<evidence type="ECO:0000313" key="10">
    <source>
        <dbReference type="Proteomes" id="UP000887565"/>
    </source>
</evidence>
<organism evidence="10 11">
    <name type="scientific">Romanomermis culicivorax</name>
    <name type="common">Nematode worm</name>
    <dbReference type="NCBI Taxonomy" id="13658"/>
    <lineage>
        <taxon>Eukaryota</taxon>
        <taxon>Metazoa</taxon>
        <taxon>Ecdysozoa</taxon>
        <taxon>Nematoda</taxon>
        <taxon>Enoplea</taxon>
        <taxon>Dorylaimia</taxon>
        <taxon>Mermithida</taxon>
        <taxon>Mermithoidea</taxon>
        <taxon>Mermithidae</taxon>
        <taxon>Romanomermis</taxon>
    </lineage>
</organism>
<dbReference type="GO" id="GO:0005085">
    <property type="term" value="F:guanyl-nucleotide exchange factor activity"/>
    <property type="evidence" value="ECO:0007669"/>
    <property type="project" value="TreeGrafter"/>
</dbReference>
<evidence type="ECO:0000256" key="3">
    <source>
        <dbReference type="ARBA" id="ARBA00022490"/>
    </source>
</evidence>
<dbReference type="InterPro" id="IPR000649">
    <property type="entry name" value="IF-2B-related"/>
</dbReference>
<evidence type="ECO:0000256" key="5">
    <source>
        <dbReference type="ARBA" id="ARBA00022917"/>
    </source>
</evidence>
<reference evidence="11" key="1">
    <citation type="submission" date="2022-11" db="UniProtKB">
        <authorList>
            <consortium name="WormBaseParasite"/>
        </authorList>
    </citation>
    <scope>IDENTIFICATION</scope>
</reference>
<dbReference type="GO" id="GO:0003743">
    <property type="term" value="F:translation initiation factor activity"/>
    <property type="evidence" value="ECO:0007669"/>
    <property type="project" value="UniProtKB-KW"/>
</dbReference>
<dbReference type="Gene3D" id="3.40.50.10470">
    <property type="entry name" value="Translation initiation factor eif-2b, domain 2"/>
    <property type="match status" value="1"/>
</dbReference>
<evidence type="ECO:0000256" key="7">
    <source>
        <dbReference type="ARBA" id="ARBA00044228"/>
    </source>
</evidence>
<dbReference type="GO" id="GO:0005851">
    <property type="term" value="C:eukaryotic translation initiation factor 2B complex"/>
    <property type="evidence" value="ECO:0007669"/>
    <property type="project" value="TreeGrafter"/>
</dbReference>
<dbReference type="GO" id="GO:0005829">
    <property type="term" value="C:cytosol"/>
    <property type="evidence" value="ECO:0007669"/>
    <property type="project" value="UniProtKB-SubCell"/>
</dbReference>
<evidence type="ECO:0000256" key="6">
    <source>
        <dbReference type="ARBA" id="ARBA00044122"/>
    </source>
</evidence>
<comment type="subunit">
    <text evidence="8">Component of the translation initiation factor 2B (eIF2B) complex which is a heterodecamer of two sets of five different subunits: alpha, beta, gamma, delta and epsilon. Subunits alpha, beta and delta comprise a regulatory subcomplex and subunits epsilon and gamma comprise a catalytic subcomplex. Within the complex, the hexameric regulatory complex resides at the center, with the two heterodimeric catalytic subcomplexes bound on opposite sides.</text>
</comment>
<dbReference type="SUPFAM" id="SSF100950">
    <property type="entry name" value="NagB/RpiA/CoA transferase-like"/>
    <property type="match status" value="1"/>
</dbReference>
<dbReference type="InterPro" id="IPR042529">
    <property type="entry name" value="IF_2B-like_C"/>
</dbReference>
<name>A0A915KGG3_ROMCU</name>
<accession>A0A915KGG3</accession>
<comment type="similarity">
    <text evidence="2 9">Belongs to the eIF-2B alpha/beta/delta subunits family.</text>
</comment>
<dbReference type="OMA" id="SHSCAVA"/>
<protein>
    <recommendedName>
        <fullName evidence="6">Translation initiation factor eIF2B subunit beta</fullName>
    </recommendedName>
    <alternativeName>
        <fullName evidence="7">eIF2B GDP-GTP exchange factor subunit beta</fullName>
    </alternativeName>
</protein>
<dbReference type="Pfam" id="PF01008">
    <property type="entry name" value="IF-2B"/>
    <property type="match status" value="1"/>
</dbReference>
<comment type="subcellular location">
    <subcellularLocation>
        <location evidence="1">Cytoplasm</location>
        <location evidence="1">Cytosol</location>
    </subcellularLocation>
</comment>
<keyword evidence="4" id="KW-0396">Initiation factor</keyword>
<evidence type="ECO:0000313" key="11">
    <source>
        <dbReference type="WBParaSite" id="nRc.2.0.1.t37049-RA"/>
    </source>
</evidence>
<keyword evidence="3" id="KW-0963">Cytoplasm</keyword>
<keyword evidence="10" id="KW-1185">Reference proteome</keyword>
<evidence type="ECO:0000256" key="2">
    <source>
        <dbReference type="ARBA" id="ARBA00007251"/>
    </source>
</evidence>
<dbReference type="AlphaFoldDB" id="A0A915KGG3"/>
<dbReference type="PANTHER" id="PTHR45859:SF1">
    <property type="entry name" value="TRANSLATION INITIATION FACTOR EIF-2B SUBUNIT BETA"/>
    <property type="match status" value="1"/>
</dbReference>